<evidence type="ECO:0000313" key="1">
    <source>
        <dbReference type="EMBL" id="EAY03040.1"/>
    </source>
</evidence>
<dbReference type="RefSeq" id="XP_001315263.1">
    <property type="nucleotide sequence ID" value="XM_001315228.1"/>
</dbReference>
<dbReference type="Proteomes" id="UP000001542">
    <property type="component" value="Unassembled WGS sequence"/>
</dbReference>
<sequence>MLSQPQPRKKTVRQCGRFSIEVNPHESDWIKLTSEDHNNERASNIADPFPDYSINTNPIHSAQIIMPQIDLLNFEPPKNNYHPPEFEPQNNQTGRSLIDFRDSIQNVKTKSPTKSPKFTITIEPRQSPEKNTFEKIQMPQVTQTSYSYSGFVPANAFDFNSLLDFASNVFPPFQQQGPIEVNDLIVI</sequence>
<organism evidence="1 2">
    <name type="scientific">Trichomonas vaginalis (strain ATCC PRA-98 / G3)</name>
    <dbReference type="NCBI Taxonomy" id="412133"/>
    <lineage>
        <taxon>Eukaryota</taxon>
        <taxon>Metamonada</taxon>
        <taxon>Parabasalia</taxon>
        <taxon>Trichomonadida</taxon>
        <taxon>Trichomonadidae</taxon>
        <taxon>Trichomonas</taxon>
    </lineage>
</organism>
<dbReference type="EMBL" id="DS113517">
    <property type="protein sequence ID" value="EAY03040.1"/>
    <property type="molecule type" value="Genomic_DNA"/>
</dbReference>
<dbReference type="KEGG" id="tva:4760880"/>
<name>A2EWD6_TRIV3</name>
<dbReference type="VEuPathDB" id="TrichDB:TVAG_143400"/>
<dbReference type="AlphaFoldDB" id="A2EWD6"/>
<keyword evidence="2" id="KW-1185">Reference proteome</keyword>
<reference evidence="1" key="1">
    <citation type="submission" date="2006-10" db="EMBL/GenBank/DDBJ databases">
        <authorList>
            <person name="Amadeo P."/>
            <person name="Zhao Q."/>
            <person name="Wortman J."/>
            <person name="Fraser-Liggett C."/>
            <person name="Carlton J."/>
        </authorList>
    </citation>
    <scope>NUCLEOTIDE SEQUENCE</scope>
    <source>
        <strain evidence="1">G3</strain>
    </source>
</reference>
<gene>
    <name evidence="1" type="ORF">TVAG_143400</name>
</gene>
<dbReference type="VEuPathDB" id="TrichDB:TVAGG3_0353440"/>
<accession>A2EWD6</accession>
<reference evidence="1" key="2">
    <citation type="journal article" date="2007" name="Science">
        <title>Draft genome sequence of the sexually transmitted pathogen Trichomonas vaginalis.</title>
        <authorList>
            <person name="Carlton J.M."/>
            <person name="Hirt R.P."/>
            <person name="Silva J.C."/>
            <person name="Delcher A.L."/>
            <person name="Schatz M."/>
            <person name="Zhao Q."/>
            <person name="Wortman J.R."/>
            <person name="Bidwell S.L."/>
            <person name="Alsmark U.C.M."/>
            <person name="Besteiro S."/>
            <person name="Sicheritz-Ponten T."/>
            <person name="Noel C.J."/>
            <person name="Dacks J.B."/>
            <person name="Foster P.G."/>
            <person name="Simillion C."/>
            <person name="Van de Peer Y."/>
            <person name="Miranda-Saavedra D."/>
            <person name="Barton G.J."/>
            <person name="Westrop G.D."/>
            <person name="Mueller S."/>
            <person name="Dessi D."/>
            <person name="Fiori P.L."/>
            <person name="Ren Q."/>
            <person name="Paulsen I."/>
            <person name="Zhang H."/>
            <person name="Bastida-Corcuera F.D."/>
            <person name="Simoes-Barbosa A."/>
            <person name="Brown M.T."/>
            <person name="Hayes R.D."/>
            <person name="Mukherjee M."/>
            <person name="Okumura C.Y."/>
            <person name="Schneider R."/>
            <person name="Smith A.J."/>
            <person name="Vanacova S."/>
            <person name="Villalvazo M."/>
            <person name="Haas B.J."/>
            <person name="Pertea M."/>
            <person name="Feldblyum T.V."/>
            <person name="Utterback T.R."/>
            <person name="Shu C.L."/>
            <person name="Osoegawa K."/>
            <person name="de Jong P.J."/>
            <person name="Hrdy I."/>
            <person name="Horvathova L."/>
            <person name="Zubacova Z."/>
            <person name="Dolezal P."/>
            <person name="Malik S.B."/>
            <person name="Logsdon J.M. Jr."/>
            <person name="Henze K."/>
            <person name="Gupta A."/>
            <person name="Wang C.C."/>
            <person name="Dunne R.L."/>
            <person name="Upcroft J.A."/>
            <person name="Upcroft P."/>
            <person name="White O."/>
            <person name="Salzberg S.L."/>
            <person name="Tang P."/>
            <person name="Chiu C.-H."/>
            <person name="Lee Y.-S."/>
            <person name="Embley T.M."/>
            <person name="Coombs G.H."/>
            <person name="Mottram J.C."/>
            <person name="Tachezy J."/>
            <person name="Fraser-Liggett C.M."/>
            <person name="Johnson P.J."/>
        </authorList>
    </citation>
    <scope>NUCLEOTIDE SEQUENCE [LARGE SCALE GENOMIC DNA]</scope>
    <source>
        <strain evidence="1">G3</strain>
    </source>
</reference>
<proteinExistence type="predicted"/>
<dbReference type="InParanoid" id="A2EWD6"/>
<evidence type="ECO:0000313" key="2">
    <source>
        <dbReference type="Proteomes" id="UP000001542"/>
    </source>
</evidence>
<protein>
    <submittedName>
        <fullName evidence="1">Uncharacterized protein</fullName>
    </submittedName>
</protein>